<evidence type="ECO:0000256" key="4">
    <source>
        <dbReference type="ARBA" id="ARBA00023163"/>
    </source>
</evidence>
<gene>
    <name evidence="9" type="ORF">CTI12_AA216830</name>
</gene>
<feature type="coiled-coil region" evidence="6">
    <location>
        <begin position="525"/>
        <end position="566"/>
    </location>
</feature>
<feature type="region of interest" description="Disordered" evidence="7">
    <location>
        <begin position="69"/>
        <end position="100"/>
    </location>
</feature>
<organism evidence="9 10">
    <name type="scientific">Artemisia annua</name>
    <name type="common">Sweet wormwood</name>
    <dbReference type="NCBI Taxonomy" id="35608"/>
    <lineage>
        <taxon>Eukaryota</taxon>
        <taxon>Viridiplantae</taxon>
        <taxon>Streptophyta</taxon>
        <taxon>Embryophyta</taxon>
        <taxon>Tracheophyta</taxon>
        <taxon>Spermatophyta</taxon>
        <taxon>Magnoliopsida</taxon>
        <taxon>eudicotyledons</taxon>
        <taxon>Gunneridae</taxon>
        <taxon>Pentapetalae</taxon>
        <taxon>asterids</taxon>
        <taxon>campanulids</taxon>
        <taxon>Asterales</taxon>
        <taxon>Asteraceae</taxon>
        <taxon>Asteroideae</taxon>
        <taxon>Anthemideae</taxon>
        <taxon>Artemisiinae</taxon>
        <taxon>Artemisia</taxon>
    </lineage>
</organism>
<keyword evidence="10" id="KW-1185">Reference proteome</keyword>
<dbReference type="PANTHER" id="PTHR31391">
    <property type="entry name" value="B3 DOMAIN-CONTAINING PROTEIN OS11G0197600-RELATED"/>
    <property type="match status" value="1"/>
</dbReference>
<dbReference type="GO" id="GO:0005634">
    <property type="term" value="C:nucleus"/>
    <property type="evidence" value="ECO:0007669"/>
    <property type="project" value="UniProtKB-SubCell"/>
</dbReference>
<keyword evidence="5" id="KW-0539">Nucleus</keyword>
<evidence type="ECO:0000256" key="2">
    <source>
        <dbReference type="ARBA" id="ARBA00023015"/>
    </source>
</evidence>
<name>A0A2U1NY33_ARTAN</name>
<evidence type="ECO:0000256" key="1">
    <source>
        <dbReference type="ARBA" id="ARBA00004123"/>
    </source>
</evidence>
<keyword evidence="3 9" id="KW-0238">DNA-binding</keyword>
<dbReference type="PANTHER" id="PTHR31391:SF135">
    <property type="entry name" value="B3 DOMAIN-CONTAINING PROTEIN OS01G0234100-LIKE ISOFORM X1"/>
    <property type="match status" value="1"/>
</dbReference>
<evidence type="ECO:0000256" key="5">
    <source>
        <dbReference type="ARBA" id="ARBA00023242"/>
    </source>
</evidence>
<reference evidence="9 10" key="1">
    <citation type="journal article" date="2018" name="Mol. Plant">
        <title>The genome of Artemisia annua provides insight into the evolution of Asteraceae family and artemisinin biosynthesis.</title>
        <authorList>
            <person name="Shen Q."/>
            <person name="Zhang L."/>
            <person name="Liao Z."/>
            <person name="Wang S."/>
            <person name="Yan T."/>
            <person name="Shi P."/>
            <person name="Liu M."/>
            <person name="Fu X."/>
            <person name="Pan Q."/>
            <person name="Wang Y."/>
            <person name="Lv Z."/>
            <person name="Lu X."/>
            <person name="Zhang F."/>
            <person name="Jiang W."/>
            <person name="Ma Y."/>
            <person name="Chen M."/>
            <person name="Hao X."/>
            <person name="Li L."/>
            <person name="Tang Y."/>
            <person name="Lv G."/>
            <person name="Zhou Y."/>
            <person name="Sun X."/>
            <person name="Brodelius P.E."/>
            <person name="Rose J.K.C."/>
            <person name="Tang K."/>
        </authorList>
    </citation>
    <scope>NUCLEOTIDE SEQUENCE [LARGE SCALE GENOMIC DNA]</scope>
    <source>
        <strain evidence="10">cv. Huhao1</strain>
        <tissue evidence="9">Leaf</tissue>
    </source>
</reference>
<feature type="compositionally biased region" description="Basic and acidic residues" evidence="7">
    <location>
        <begin position="248"/>
        <end position="324"/>
    </location>
</feature>
<dbReference type="SMART" id="SM01019">
    <property type="entry name" value="B3"/>
    <property type="match status" value="1"/>
</dbReference>
<feature type="region of interest" description="Disordered" evidence="7">
    <location>
        <begin position="247"/>
        <end position="402"/>
    </location>
</feature>
<evidence type="ECO:0000256" key="6">
    <source>
        <dbReference type="SAM" id="Coils"/>
    </source>
</evidence>
<dbReference type="Proteomes" id="UP000245207">
    <property type="component" value="Unassembled WGS sequence"/>
</dbReference>
<dbReference type="SUPFAM" id="SSF101936">
    <property type="entry name" value="DNA-binding pseudobarrel domain"/>
    <property type="match status" value="1"/>
</dbReference>
<evidence type="ECO:0000256" key="7">
    <source>
        <dbReference type="SAM" id="MobiDB-lite"/>
    </source>
</evidence>
<evidence type="ECO:0000313" key="10">
    <source>
        <dbReference type="Proteomes" id="UP000245207"/>
    </source>
</evidence>
<keyword evidence="2" id="KW-0805">Transcription regulation</keyword>
<dbReference type="GO" id="GO:0003677">
    <property type="term" value="F:DNA binding"/>
    <property type="evidence" value="ECO:0007669"/>
    <property type="project" value="UniProtKB-KW"/>
</dbReference>
<dbReference type="OrthoDB" id="1909330at2759"/>
<dbReference type="InterPro" id="IPR003340">
    <property type="entry name" value="B3_DNA-bd"/>
</dbReference>
<dbReference type="InterPro" id="IPR015300">
    <property type="entry name" value="DNA-bd_pseudobarrel_sf"/>
</dbReference>
<keyword evidence="4" id="KW-0804">Transcription</keyword>
<evidence type="ECO:0000256" key="3">
    <source>
        <dbReference type="ARBA" id="ARBA00023125"/>
    </source>
</evidence>
<evidence type="ECO:0000313" key="9">
    <source>
        <dbReference type="EMBL" id="PWA78411.1"/>
    </source>
</evidence>
<protein>
    <submittedName>
        <fullName evidence="9">DNA-binding pseudobarrel domain-containing protein</fullName>
    </submittedName>
</protein>
<proteinExistence type="predicted"/>
<comment type="subcellular location">
    <subcellularLocation>
        <location evidence="1">Nucleus</location>
    </subcellularLocation>
</comment>
<dbReference type="AlphaFoldDB" id="A0A2U1NY33"/>
<evidence type="ECO:0000259" key="8">
    <source>
        <dbReference type="PROSITE" id="PS50863"/>
    </source>
</evidence>
<feature type="compositionally biased region" description="Polar residues" evidence="7">
    <location>
        <begin position="373"/>
        <end position="391"/>
    </location>
</feature>
<dbReference type="InterPro" id="IPR044837">
    <property type="entry name" value="REM16-like"/>
</dbReference>
<dbReference type="EMBL" id="PKPP01001991">
    <property type="protein sequence ID" value="PWA78411.1"/>
    <property type="molecule type" value="Genomic_DNA"/>
</dbReference>
<comment type="caution">
    <text evidence="9">The sequence shown here is derived from an EMBL/GenBank/DDBJ whole genome shotgun (WGS) entry which is preliminary data.</text>
</comment>
<dbReference type="PROSITE" id="PS50863">
    <property type="entry name" value="B3"/>
    <property type="match status" value="1"/>
</dbReference>
<dbReference type="Pfam" id="PF02362">
    <property type="entry name" value="B3"/>
    <property type="match status" value="1"/>
</dbReference>
<keyword evidence="6" id="KW-0175">Coiled coil</keyword>
<feature type="domain" description="TF-B3" evidence="8">
    <location>
        <begin position="122"/>
        <end position="213"/>
    </location>
</feature>
<dbReference type="STRING" id="35608.A0A2U1NY33"/>
<dbReference type="CDD" id="cd10017">
    <property type="entry name" value="B3_DNA"/>
    <property type="match status" value="1"/>
</dbReference>
<sequence>MAETAQVIEAVISDLQIDKTPKSLEAQVTIAHASPLASFAPFTPSAQIKRKRLKPARYDLAFLNEKKKASKNKAVRDPSKASLSSAKKKTTPKDPNAPVQISPTMIRAEEIQSSLGNEFPTFKKLMLASHVTRCFWMGIPTPFCRSFLPQHDFLVIAEGENGKQYELKYLAHKTGLSAGWRTFAVSHKLHEGDVLIFQLVASCKFKVHIVRASDSKEVDGTLTLFNHDVHMGVSDSKEVDGALNLLNHDAHTGAGDPKEADGTPDLSNHDAHTRASDPKEVDGTPDLSNHDAHTRASDPKEVDGTPELLNHDAHTRASDPKEVDGTLDVPNHNVHTIRIPSATWARNSKPRGRKRLGSSSPPLAKVQKKKQNMSESPTQISNHTMDSSGVNSEVHAASPEPNVSSEKLKTFKDFRIRVNKQCIDSELSEEIRKTYFKLCIRKKEILHNGVRKGLYPKLVAGMIGEMVNIANMIKNCNFNTTKEEFEVWDSSLKSFELMGMKVGFLRDRIHELIALAFESEDAKRYMEASEEQKQNANTIQNLEEKLLELKENNKKIDAIVSSLKEKMEKNEVEFKKHVDAPW</sequence>
<dbReference type="Gene3D" id="2.40.330.10">
    <property type="entry name" value="DNA-binding pseudobarrel domain"/>
    <property type="match status" value="1"/>
</dbReference>
<accession>A0A2U1NY33</accession>